<evidence type="ECO:0000313" key="2">
    <source>
        <dbReference type="EMBL" id="CDW36190.1"/>
    </source>
</evidence>
<dbReference type="AlphaFoldDB" id="A0A0K2UDQ1"/>
<organism evidence="2">
    <name type="scientific">Lepeophtheirus salmonis</name>
    <name type="common">Salmon louse</name>
    <name type="synonym">Caligus salmonis</name>
    <dbReference type="NCBI Taxonomy" id="72036"/>
    <lineage>
        <taxon>Eukaryota</taxon>
        <taxon>Metazoa</taxon>
        <taxon>Ecdysozoa</taxon>
        <taxon>Arthropoda</taxon>
        <taxon>Crustacea</taxon>
        <taxon>Multicrustacea</taxon>
        <taxon>Hexanauplia</taxon>
        <taxon>Copepoda</taxon>
        <taxon>Siphonostomatoida</taxon>
        <taxon>Caligidae</taxon>
        <taxon>Lepeophtheirus</taxon>
    </lineage>
</organism>
<proteinExistence type="predicted"/>
<dbReference type="EMBL" id="HACA01018829">
    <property type="protein sequence ID" value="CDW36190.1"/>
    <property type="molecule type" value="Transcribed_RNA"/>
</dbReference>
<protein>
    <submittedName>
        <fullName evidence="2">Uncharacterized protein</fullName>
    </submittedName>
</protein>
<feature type="compositionally biased region" description="Basic and acidic residues" evidence="1">
    <location>
        <begin position="118"/>
        <end position="147"/>
    </location>
</feature>
<name>A0A0K2UDQ1_LEPSM</name>
<accession>A0A0K2UDQ1</accession>
<sequence>MKSRNLMDLYIFDIEYYLLVKDFYESCTSLERGKHIEENMNKKDLTKLLNQNIGSSSWDEILPMLKEIELIMEKFTQRLEQLPAEEVKVQQRLCEKERRLREHACRVAKQKEIEANRNRKALDRALAEPYRPHMDKLRSEKINEVALKKSKKKRKT</sequence>
<feature type="region of interest" description="Disordered" evidence="1">
    <location>
        <begin position="118"/>
        <end position="156"/>
    </location>
</feature>
<reference evidence="2" key="1">
    <citation type="submission" date="2014-05" db="EMBL/GenBank/DDBJ databases">
        <authorList>
            <person name="Chronopoulou M."/>
        </authorList>
    </citation>
    <scope>NUCLEOTIDE SEQUENCE</scope>
    <source>
        <tissue evidence="2">Whole organism</tissue>
    </source>
</reference>
<evidence type="ECO:0000256" key="1">
    <source>
        <dbReference type="SAM" id="MobiDB-lite"/>
    </source>
</evidence>
<dbReference type="OrthoDB" id="10264063at2759"/>